<evidence type="ECO:0000256" key="8">
    <source>
        <dbReference type="ARBA" id="ARBA00023027"/>
    </source>
</evidence>
<dbReference type="InterPro" id="IPR004821">
    <property type="entry name" value="Cyt_trans-like"/>
</dbReference>
<dbReference type="RefSeq" id="WP_268058671.1">
    <property type="nucleotide sequence ID" value="NZ_JAPOHA010000009.1"/>
</dbReference>
<dbReference type="PANTHER" id="PTHR39321:SF3">
    <property type="entry name" value="PHOSPHOPANTETHEINE ADENYLYLTRANSFERASE"/>
    <property type="match status" value="1"/>
</dbReference>
<keyword evidence="4 10" id="KW-0808">Transferase</keyword>
<accession>A0ABT4BUN7</accession>
<keyword evidence="5 10" id="KW-0548">Nucleotidyltransferase</keyword>
<dbReference type="CDD" id="cd02165">
    <property type="entry name" value="NMNAT"/>
    <property type="match status" value="1"/>
</dbReference>
<dbReference type="SUPFAM" id="SSF52374">
    <property type="entry name" value="Nucleotidylyl transferase"/>
    <property type="match status" value="1"/>
</dbReference>
<dbReference type="GO" id="GO:0004515">
    <property type="term" value="F:nicotinate-nucleotide adenylyltransferase activity"/>
    <property type="evidence" value="ECO:0007669"/>
    <property type="project" value="UniProtKB-EC"/>
</dbReference>
<reference evidence="12 13" key="1">
    <citation type="submission" date="2022-11" db="EMBL/GenBank/DDBJ databases">
        <authorList>
            <person name="Caiyu Z."/>
        </authorList>
    </citation>
    <scope>NUCLEOTIDE SEQUENCE [LARGE SCALE GENOMIC DNA]</scope>
    <source>
        <strain evidence="12 13">YR-4</strain>
    </source>
</reference>
<comment type="function">
    <text evidence="1 10">Catalyzes the reversible adenylation of nicotinate mononucleotide (NaMN) to nicotinic acid adenine dinucleotide (NaAD).</text>
</comment>
<keyword evidence="8 10" id="KW-0520">NAD</keyword>
<keyword evidence="6 10" id="KW-0547">Nucleotide-binding</keyword>
<evidence type="ECO:0000313" key="12">
    <source>
        <dbReference type="EMBL" id="MCY1714616.1"/>
    </source>
</evidence>
<protein>
    <recommendedName>
        <fullName evidence="10">Probable nicotinate-nucleotide adenylyltransferase</fullName>
        <ecNumber evidence="10">2.7.7.18</ecNumber>
    </recommendedName>
    <alternativeName>
        <fullName evidence="10">Deamido-NAD(+) diphosphorylase</fullName>
    </alternativeName>
    <alternativeName>
        <fullName evidence="10">Deamido-NAD(+) pyrophosphorylase</fullName>
    </alternativeName>
    <alternativeName>
        <fullName evidence="10">Nicotinate mononucleotide adenylyltransferase</fullName>
        <shortName evidence="10">NaMN adenylyltransferase</shortName>
    </alternativeName>
</protein>
<dbReference type="NCBIfam" id="TIGR00125">
    <property type="entry name" value="cyt_tran_rel"/>
    <property type="match status" value="1"/>
</dbReference>
<dbReference type="NCBIfam" id="NF000840">
    <property type="entry name" value="PRK00071.1-3"/>
    <property type="match status" value="1"/>
</dbReference>
<evidence type="ECO:0000256" key="5">
    <source>
        <dbReference type="ARBA" id="ARBA00022695"/>
    </source>
</evidence>
<dbReference type="InterPro" id="IPR005248">
    <property type="entry name" value="NadD/NMNAT"/>
</dbReference>
<dbReference type="NCBIfam" id="TIGR00482">
    <property type="entry name" value="nicotinate (nicotinamide) nucleotide adenylyltransferase"/>
    <property type="match status" value="1"/>
</dbReference>
<sequence length="203" mass="22842">MQKIAVLGGTFNPIHNGHIHIAKQYAQRLGVDKVFLIPTYQPPHKRAPGLASAEDRLQMCRLAAGESIFEACGMEICRKGKSYTSDTLLELKEQYPDSELYLITGEDMFLTFEEWHEPETIYRLAVLCAAPRSADGLARLLDYARMLEQKGAKTIIQNIEYLPISSTMVRDAVKNGQSIAGLVPPLVAEYIVKNKLYLERENE</sequence>
<dbReference type="HAMAP" id="MF_00244">
    <property type="entry name" value="NaMN_adenylyltr"/>
    <property type="match status" value="1"/>
</dbReference>
<dbReference type="Proteomes" id="UP001082703">
    <property type="component" value="Unassembled WGS sequence"/>
</dbReference>
<organism evidence="12 13">
    <name type="scientific">Caproiciproducens galactitolivorans</name>
    <dbReference type="NCBI Taxonomy" id="642589"/>
    <lineage>
        <taxon>Bacteria</taxon>
        <taxon>Bacillati</taxon>
        <taxon>Bacillota</taxon>
        <taxon>Clostridia</taxon>
        <taxon>Eubacteriales</taxon>
        <taxon>Acutalibacteraceae</taxon>
        <taxon>Caproiciproducens</taxon>
    </lineage>
</organism>
<evidence type="ECO:0000313" key="13">
    <source>
        <dbReference type="Proteomes" id="UP001082703"/>
    </source>
</evidence>
<dbReference type="Pfam" id="PF01467">
    <property type="entry name" value="CTP_transf_like"/>
    <property type="match status" value="1"/>
</dbReference>
<keyword evidence="3 10" id="KW-0662">Pyridine nucleotide biosynthesis</keyword>
<evidence type="ECO:0000256" key="4">
    <source>
        <dbReference type="ARBA" id="ARBA00022679"/>
    </source>
</evidence>
<evidence type="ECO:0000256" key="2">
    <source>
        <dbReference type="ARBA" id="ARBA00005019"/>
    </source>
</evidence>
<evidence type="ECO:0000256" key="7">
    <source>
        <dbReference type="ARBA" id="ARBA00022840"/>
    </source>
</evidence>
<name>A0ABT4BUN7_9FIRM</name>
<dbReference type="PANTHER" id="PTHR39321">
    <property type="entry name" value="NICOTINATE-NUCLEOTIDE ADENYLYLTRANSFERASE-RELATED"/>
    <property type="match status" value="1"/>
</dbReference>
<proteinExistence type="inferred from homology"/>
<dbReference type="Gene3D" id="3.40.50.620">
    <property type="entry name" value="HUPs"/>
    <property type="match status" value="1"/>
</dbReference>
<dbReference type="EC" id="2.7.7.18" evidence="10"/>
<evidence type="ECO:0000256" key="10">
    <source>
        <dbReference type="HAMAP-Rule" id="MF_00244"/>
    </source>
</evidence>
<feature type="domain" description="Cytidyltransferase-like" evidence="11">
    <location>
        <begin position="6"/>
        <end position="171"/>
    </location>
</feature>
<keyword evidence="13" id="KW-1185">Reference proteome</keyword>
<comment type="caution">
    <text evidence="12">The sequence shown here is derived from an EMBL/GenBank/DDBJ whole genome shotgun (WGS) entry which is preliminary data.</text>
</comment>
<comment type="pathway">
    <text evidence="2 10">Cofactor biosynthesis; NAD(+) biosynthesis; deamido-NAD(+) from nicotinate D-ribonucleotide: step 1/1.</text>
</comment>
<evidence type="ECO:0000259" key="11">
    <source>
        <dbReference type="Pfam" id="PF01467"/>
    </source>
</evidence>
<dbReference type="EMBL" id="JAPOHA010000009">
    <property type="protein sequence ID" value="MCY1714616.1"/>
    <property type="molecule type" value="Genomic_DNA"/>
</dbReference>
<evidence type="ECO:0000256" key="1">
    <source>
        <dbReference type="ARBA" id="ARBA00002324"/>
    </source>
</evidence>
<dbReference type="InterPro" id="IPR014729">
    <property type="entry name" value="Rossmann-like_a/b/a_fold"/>
</dbReference>
<keyword evidence="7 10" id="KW-0067">ATP-binding</keyword>
<evidence type="ECO:0000256" key="9">
    <source>
        <dbReference type="ARBA" id="ARBA00048721"/>
    </source>
</evidence>
<comment type="catalytic activity">
    <reaction evidence="9 10">
        <text>nicotinate beta-D-ribonucleotide + ATP + H(+) = deamido-NAD(+) + diphosphate</text>
        <dbReference type="Rhea" id="RHEA:22860"/>
        <dbReference type="ChEBI" id="CHEBI:15378"/>
        <dbReference type="ChEBI" id="CHEBI:30616"/>
        <dbReference type="ChEBI" id="CHEBI:33019"/>
        <dbReference type="ChEBI" id="CHEBI:57502"/>
        <dbReference type="ChEBI" id="CHEBI:58437"/>
        <dbReference type="EC" id="2.7.7.18"/>
    </reaction>
</comment>
<evidence type="ECO:0000256" key="6">
    <source>
        <dbReference type="ARBA" id="ARBA00022741"/>
    </source>
</evidence>
<evidence type="ECO:0000256" key="3">
    <source>
        <dbReference type="ARBA" id="ARBA00022642"/>
    </source>
</evidence>
<gene>
    <name evidence="10 12" type="primary">nadD</name>
    <name evidence="12" type="ORF">OUY18_10155</name>
</gene>
<comment type="similarity">
    <text evidence="10">Belongs to the NadD family.</text>
</comment>